<protein>
    <submittedName>
        <fullName evidence="2">Calcineurin-like phosphoesterase</fullName>
    </submittedName>
</protein>
<feature type="domain" description="Calcineurin-like phosphoesterase" evidence="1">
    <location>
        <begin position="9"/>
        <end position="190"/>
    </location>
</feature>
<evidence type="ECO:0000313" key="2">
    <source>
        <dbReference type="EMBL" id="QDT21659.1"/>
    </source>
</evidence>
<evidence type="ECO:0000259" key="1">
    <source>
        <dbReference type="Pfam" id="PF00149"/>
    </source>
</evidence>
<proteinExistence type="predicted"/>
<organism evidence="2 3">
    <name type="scientific">Gimesia chilikensis</name>
    <dbReference type="NCBI Taxonomy" id="2605989"/>
    <lineage>
        <taxon>Bacteria</taxon>
        <taxon>Pseudomonadati</taxon>
        <taxon>Planctomycetota</taxon>
        <taxon>Planctomycetia</taxon>
        <taxon>Planctomycetales</taxon>
        <taxon>Planctomycetaceae</taxon>
        <taxon>Gimesia</taxon>
    </lineage>
</organism>
<dbReference type="SUPFAM" id="SSF56300">
    <property type="entry name" value="Metallo-dependent phosphatases"/>
    <property type="match status" value="1"/>
</dbReference>
<dbReference type="InterPro" id="IPR004843">
    <property type="entry name" value="Calcineurin-like_PHP"/>
</dbReference>
<dbReference type="RefSeq" id="WP_145186322.1">
    <property type="nucleotide sequence ID" value="NZ_CP036266.1"/>
</dbReference>
<sequence length="315" mass="35718">MTPEAYQGVLLIGDPHVEGRVPGFRRDDYPRVVLEKIKWCLQTAQEQSLLPVILGDLFHVPRDNQNWLLCELLTLFETPVYGIYGNHDCRENQLNEHDTLSILIQAGRYRLLSTENPWRGTMAGRPVIVGGTSWGHKLPKADAFEHETDSPLIVWVTHHDLLVPGYEEQGHLRPYEITGVEYVVNGHIHRRLEDVQKGQTTWVTPGNIIRRSRSDATRAHIPSVLKLEATADGWRRSQVEIPHAAFDEVFHPEMEDETEEGVPSAFISGLAELQSRRTDTGAGLKLFLEKNLPQFETTVAAEIQKLADEVSRDDE</sequence>
<dbReference type="Gene3D" id="3.60.21.10">
    <property type="match status" value="1"/>
</dbReference>
<name>A0A517PQN5_9PLAN</name>
<dbReference type="OrthoDB" id="5448289at2"/>
<dbReference type="PANTHER" id="PTHR30337">
    <property type="entry name" value="COMPONENT OF ATP-DEPENDENT DSDNA EXONUCLEASE"/>
    <property type="match status" value="1"/>
</dbReference>
<dbReference type="EMBL" id="CP036266">
    <property type="protein sequence ID" value="QDT21659.1"/>
    <property type="molecule type" value="Genomic_DNA"/>
</dbReference>
<dbReference type="GO" id="GO:0016787">
    <property type="term" value="F:hydrolase activity"/>
    <property type="evidence" value="ECO:0007669"/>
    <property type="project" value="InterPro"/>
</dbReference>
<reference evidence="2 3" key="1">
    <citation type="submission" date="2019-02" db="EMBL/GenBank/DDBJ databases">
        <title>Deep-cultivation of Planctomycetes and their phenomic and genomic characterization uncovers novel biology.</title>
        <authorList>
            <person name="Wiegand S."/>
            <person name="Jogler M."/>
            <person name="Boedeker C."/>
            <person name="Pinto D."/>
            <person name="Vollmers J."/>
            <person name="Rivas-Marin E."/>
            <person name="Kohn T."/>
            <person name="Peeters S.H."/>
            <person name="Heuer A."/>
            <person name="Rast P."/>
            <person name="Oberbeckmann S."/>
            <person name="Bunk B."/>
            <person name="Jeske O."/>
            <person name="Meyerdierks A."/>
            <person name="Storesund J.E."/>
            <person name="Kallscheuer N."/>
            <person name="Luecker S."/>
            <person name="Lage O.M."/>
            <person name="Pohl T."/>
            <person name="Merkel B.J."/>
            <person name="Hornburger P."/>
            <person name="Mueller R.-W."/>
            <person name="Bruemmer F."/>
            <person name="Labrenz M."/>
            <person name="Spormann A.M."/>
            <person name="Op den Camp H."/>
            <person name="Overmann J."/>
            <person name="Amann R."/>
            <person name="Jetten M.S.M."/>
            <person name="Mascher T."/>
            <person name="Medema M.H."/>
            <person name="Devos D.P."/>
            <person name="Kaster A.-K."/>
            <person name="Ovreas L."/>
            <person name="Rohde M."/>
            <person name="Galperin M.Y."/>
            <person name="Jogler C."/>
        </authorList>
    </citation>
    <scope>NUCLEOTIDE SEQUENCE [LARGE SCALE GENOMIC DNA]</scope>
    <source>
        <strain evidence="2 3">HG66A1</strain>
    </source>
</reference>
<dbReference type="InterPro" id="IPR050535">
    <property type="entry name" value="DNA_Repair-Maintenance_Comp"/>
</dbReference>
<dbReference type="Proteomes" id="UP000320421">
    <property type="component" value="Chromosome"/>
</dbReference>
<gene>
    <name evidence="2" type="ORF">HG66A1_34620</name>
</gene>
<dbReference type="InterPro" id="IPR029052">
    <property type="entry name" value="Metallo-depent_PP-like"/>
</dbReference>
<evidence type="ECO:0000313" key="3">
    <source>
        <dbReference type="Proteomes" id="UP000320421"/>
    </source>
</evidence>
<dbReference type="AlphaFoldDB" id="A0A517PQN5"/>
<dbReference type="Pfam" id="PF00149">
    <property type="entry name" value="Metallophos"/>
    <property type="match status" value="1"/>
</dbReference>
<keyword evidence="3" id="KW-1185">Reference proteome</keyword>
<accession>A0A517PQN5</accession>